<keyword evidence="6" id="KW-0808">Transferase</keyword>
<comment type="subcellular location">
    <subcellularLocation>
        <location evidence="2">Cell membrane</location>
        <topology evidence="2">Multi-pass membrane protein</topology>
    </subcellularLocation>
</comment>
<dbReference type="PANTHER" id="PTHR44936">
    <property type="entry name" value="SENSOR PROTEIN CREC"/>
    <property type="match status" value="1"/>
</dbReference>
<evidence type="ECO:0000313" key="12">
    <source>
        <dbReference type="EMBL" id="MFC6440821.1"/>
    </source>
</evidence>
<dbReference type="InterPro" id="IPR004358">
    <property type="entry name" value="Sig_transdc_His_kin-like_C"/>
</dbReference>
<dbReference type="InterPro" id="IPR036890">
    <property type="entry name" value="HATPase_C_sf"/>
</dbReference>
<dbReference type="EMBL" id="JBHSUS010000001">
    <property type="protein sequence ID" value="MFC6440821.1"/>
    <property type="molecule type" value="Genomic_DNA"/>
</dbReference>
<dbReference type="Gene3D" id="3.30.565.10">
    <property type="entry name" value="Histidine kinase-like ATPase, C-terminal domain"/>
    <property type="match status" value="1"/>
</dbReference>
<keyword evidence="10" id="KW-0812">Transmembrane</keyword>
<evidence type="ECO:0000256" key="9">
    <source>
        <dbReference type="ARBA" id="ARBA00022840"/>
    </source>
</evidence>
<dbReference type="SMART" id="SM00388">
    <property type="entry name" value="HisKA"/>
    <property type="match status" value="1"/>
</dbReference>
<comment type="caution">
    <text evidence="12">The sequence shown here is derived from an EMBL/GenBank/DDBJ whole genome shotgun (WGS) entry which is preliminary data.</text>
</comment>
<dbReference type="InterPro" id="IPR050980">
    <property type="entry name" value="2C_sensor_his_kinase"/>
</dbReference>
<dbReference type="SUPFAM" id="SSF47384">
    <property type="entry name" value="Homodimeric domain of signal transducing histidine kinase"/>
    <property type="match status" value="1"/>
</dbReference>
<proteinExistence type="predicted"/>
<keyword evidence="13" id="KW-1185">Reference proteome</keyword>
<dbReference type="Proteomes" id="UP001596364">
    <property type="component" value="Unassembled WGS sequence"/>
</dbReference>
<keyword evidence="5" id="KW-0597">Phosphoprotein</keyword>
<dbReference type="EC" id="2.7.13.3" evidence="3"/>
<keyword evidence="10" id="KW-1133">Transmembrane helix</keyword>
<evidence type="ECO:0000256" key="10">
    <source>
        <dbReference type="SAM" id="Phobius"/>
    </source>
</evidence>
<dbReference type="CDD" id="cd00082">
    <property type="entry name" value="HisKA"/>
    <property type="match status" value="1"/>
</dbReference>
<evidence type="ECO:0000256" key="2">
    <source>
        <dbReference type="ARBA" id="ARBA00004651"/>
    </source>
</evidence>
<keyword evidence="10" id="KW-0472">Membrane</keyword>
<dbReference type="InterPro" id="IPR003661">
    <property type="entry name" value="HisK_dim/P_dom"/>
</dbReference>
<dbReference type="GO" id="GO:0005524">
    <property type="term" value="F:ATP binding"/>
    <property type="evidence" value="ECO:0007669"/>
    <property type="project" value="UniProtKB-KW"/>
</dbReference>
<dbReference type="PRINTS" id="PR00344">
    <property type="entry name" value="BCTRLSENSOR"/>
</dbReference>
<dbReference type="InterPro" id="IPR036097">
    <property type="entry name" value="HisK_dim/P_sf"/>
</dbReference>
<evidence type="ECO:0000256" key="7">
    <source>
        <dbReference type="ARBA" id="ARBA00022741"/>
    </source>
</evidence>
<evidence type="ECO:0000256" key="8">
    <source>
        <dbReference type="ARBA" id="ARBA00022777"/>
    </source>
</evidence>
<dbReference type="Pfam" id="PF00512">
    <property type="entry name" value="HisKA"/>
    <property type="match status" value="1"/>
</dbReference>
<organism evidence="12 13">
    <name type="scientific">Pseudobowmanella zhangzhouensis</name>
    <dbReference type="NCBI Taxonomy" id="1537679"/>
    <lineage>
        <taxon>Bacteria</taxon>
        <taxon>Pseudomonadati</taxon>
        <taxon>Pseudomonadota</taxon>
        <taxon>Gammaproteobacteria</taxon>
        <taxon>Alteromonadales</taxon>
        <taxon>Alteromonadaceae</taxon>
    </lineage>
</organism>
<evidence type="ECO:0000256" key="4">
    <source>
        <dbReference type="ARBA" id="ARBA00022475"/>
    </source>
</evidence>
<evidence type="ECO:0000256" key="3">
    <source>
        <dbReference type="ARBA" id="ARBA00012438"/>
    </source>
</evidence>
<keyword evidence="7" id="KW-0547">Nucleotide-binding</keyword>
<evidence type="ECO:0000256" key="6">
    <source>
        <dbReference type="ARBA" id="ARBA00022679"/>
    </source>
</evidence>
<dbReference type="PANTHER" id="PTHR44936:SF10">
    <property type="entry name" value="SENSOR PROTEIN RSTB"/>
    <property type="match status" value="1"/>
</dbReference>
<sequence length="345" mass="38978">MREIRPGSVQFPHEVARQLDEGKVVAIEDGQQRLTYYAIRDGKWLAIGPLASSHHQFAQRSVYFAVAFYLVLALAILALLYPLAKDLLKLRRAAQTFAAQPQTLDIQLAQKSVMQPLAQSMNSMSARITDLIQQQQDLANTVAHEIRTPLTRMTFLLQRMGDAIDPHVVQRLEKDMDEISQLVSDYLTFARSQRAQPELTLQKQSPQALLAELRDKFAHHPGKAALVFETDDNPCFFDPRTMPVGMQNLITNALRYAHKEVHISWQSSEQSCLIRVEDDGDGLAGKGEALKQAFKRDAKDSEDMGFGLGLYITHQIAKRHHGELRIHNSERLGGACFEIHWPNHP</sequence>
<dbReference type="SUPFAM" id="SSF55874">
    <property type="entry name" value="ATPase domain of HSP90 chaperone/DNA topoisomerase II/histidine kinase"/>
    <property type="match status" value="1"/>
</dbReference>
<evidence type="ECO:0000256" key="5">
    <source>
        <dbReference type="ARBA" id="ARBA00022553"/>
    </source>
</evidence>
<dbReference type="InterPro" id="IPR003594">
    <property type="entry name" value="HATPase_dom"/>
</dbReference>
<keyword evidence="8" id="KW-0418">Kinase</keyword>
<dbReference type="Pfam" id="PF02518">
    <property type="entry name" value="HATPase_c"/>
    <property type="match status" value="1"/>
</dbReference>
<accession>A0ABW1XKT8</accession>
<dbReference type="InterPro" id="IPR005467">
    <property type="entry name" value="His_kinase_dom"/>
</dbReference>
<evidence type="ECO:0000259" key="11">
    <source>
        <dbReference type="PROSITE" id="PS50109"/>
    </source>
</evidence>
<dbReference type="RefSeq" id="WP_377148667.1">
    <property type="nucleotide sequence ID" value="NZ_JBHSUS010000001.1"/>
</dbReference>
<keyword evidence="4" id="KW-1003">Cell membrane</keyword>
<comment type="catalytic activity">
    <reaction evidence="1">
        <text>ATP + protein L-histidine = ADP + protein N-phospho-L-histidine.</text>
        <dbReference type="EC" id="2.7.13.3"/>
    </reaction>
</comment>
<evidence type="ECO:0000256" key="1">
    <source>
        <dbReference type="ARBA" id="ARBA00000085"/>
    </source>
</evidence>
<reference evidence="13" key="1">
    <citation type="journal article" date="2019" name="Int. J. Syst. Evol. Microbiol.">
        <title>The Global Catalogue of Microorganisms (GCM) 10K type strain sequencing project: providing services to taxonomists for standard genome sequencing and annotation.</title>
        <authorList>
            <consortium name="The Broad Institute Genomics Platform"/>
            <consortium name="The Broad Institute Genome Sequencing Center for Infectious Disease"/>
            <person name="Wu L."/>
            <person name="Ma J."/>
        </authorList>
    </citation>
    <scope>NUCLEOTIDE SEQUENCE [LARGE SCALE GENOMIC DNA]</scope>
    <source>
        <strain evidence="13">CGMCC 1.16031</strain>
    </source>
</reference>
<gene>
    <name evidence="12" type="ORF">ACFP85_11770</name>
</gene>
<feature type="transmembrane region" description="Helical" evidence="10">
    <location>
        <begin position="62"/>
        <end position="83"/>
    </location>
</feature>
<feature type="domain" description="Histidine kinase" evidence="11">
    <location>
        <begin position="141"/>
        <end position="345"/>
    </location>
</feature>
<dbReference type="SMART" id="SM00387">
    <property type="entry name" value="HATPase_c"/>
    <property type="match status" value="1"/>
</dbReference>
<name>A0ABW1XKT8_9ALTE</name>
<dbReference type="Gene3D" id="1.10.287.130">
    <property type="match status" value="1"/>
</dbReference>
<evidence type="ECO:0000313" key="13">
    <source>
        <dbReference type="Proteomes" id="UP001596364"/>
    </source>
</evidence>
<protein>
    <recommendedName>
        <fullName evidence="3">histidine kinase</fullName>
        <ecNumber evidence="3">2.7.13.3</ecNumber>
    </recommendedName>
</protein>
<dbReference type="PROSITE" id="PS50109">
    <property type="entry name" value="HIS_KIN"/>
    <property type="match status" value="1"/>
</dbReference>
<keyword evidence="9 12" id="KW-0067">ATP-binding</keyword>